<gene>
    <name evidence="3" type="ORF">CTheo_7361</name>
</gene>
<feature type="region of interest" description="Disordered" evidence="2">
    <location>
        <begin position="348"/>
        <end position="392"/>
    </location>
</feature>
<keyword evidence="4" id="KW-1185">Reference proteome</keyword>
<dbReference type="OrthoDB" id="99432at2759"/>
<feature type="region of interest" description="Disordered" evidence="2">
    <location>
        <begin position="1"/>
        <end position="26"/>
    </location>
</feature>
<evidence type="ECO:0000313" key="4">
    <source>
        <dbReference type="Proteomes" id="UP000383932"/>
    </source>
</evidence>
<feature type="coiled-coil region" evidence="1">
    <location>
        <begin position="428"/>
        <end position="462"/>
    </location>
</feature>
<protein>
    <submittedName>
        <fullName evidence="3">Uncharacterized protein</fullName>
    </submittedName>
</protein>
<comment type="caution">
    <text evidence="3">The sequence shown here is derived from an EMBL/GenBank/DDBJ whole genome shotgun (WGS) entry which is preliminary data.</text>
</comment>
<sequence>MPAVNSLSALPAPTAAASSPTKHRGGCGVGAVKWSVCEYLCLFRVIATVCPQGSADWKTVGLVHSEGPTKQSGETCKSCWNPILKMPKPTGKAKVHPLHRLALSIDDHMNKARATQTLNDAAVDLDEELFSSIDVEFDRAKRELTHLGLDLDAPPNFNHVLEDTVDGEGDMDREDDANNTAEFKGTPNGKLVEEEVYLPKDVHEDTQMEPEPADGVAPAPMLAPIPMPVPTPMPVAMPTPPPVPVPVPVQPAAAAQAPVPIPAPIPVPAPVQPAAAHPLHHSPPWDIKEATHLQVSPKVQATLTSLFATCLQPSPKATPALFPLKPSAAIPSMSTSASGKPKLLVASGTLLKSPSKSKKRKAPAADEEVVERVPKWESKPKASGSKGSQPKVEVLTGEGGIIDLTGDNLFVEGFMNKKQVNNLNNLAMMDRINEIQSLRTQLASANERIRDLEIMVKKYKLEAEYAKRVQDAVAAELAQCAPKLYAGPSS</sequence>
<dbReference type="EMBL" id="SSOP01000303">
    <property type="protein sequence ID" value="KAB5589203.1"/>
    <property type="molecule type" value="Genomic_DNA"/>
</dbReference>
<dbReference type="AlphaFoldDB" id="A0A5N5QCF0"/>
<evidence type="ECO:0000256" key="2">
    <source>
        <dbReference type="SAM" id="MobiDB-lite"/>
    </source>
</evidence>
<name>A0A5N5QCF0_9AGAM</name>
<evidence type="ECO:0000256" key="1">
    <source>
        <dbReference type="SAM" id="Coils"/>
    </source>
</evidence>
<feature type="compositionally biased region" description="Low complexity" evidence="2">
    <location>
        <begin position="1"/>
        <end position="20"/>
    </location>
</feature>
<accession>A0A5N5QCF0</accession>
<proteinExistence type="predicted"/>
<feature type="compositionally biased region" description="Basic and acidic residues" evidence="2">
    <location>
        <begin position="370"/>
        <end position="380"/>
    </location>
</feature>
<dbReference type="Proteomes" id="UP000383932">
    <property type="component" value="Unassembled WGS sequence"/>
</dbReference>
<evidence type="ECO:0000313" key="3">
    <source>
        <dbReference type="EMBL" id="KAB5589203.1"/>
    </source>
</evidence>
<reference evidence="3 4" key="1">
    <citation type="journal article" date="2019" name="Fungal Biol. Biotechnol.">
        <title>Draft genome sequence of fastidious pathogen Ceratobasidium theobromae, which causes vascular-streak dieback in Theobroma cacao.</title>
        <authorList>
            <person name="Ali S.S."/>
            <person name="Asman A."/>
            <person name="Shao J."/>
            <person name="Firmansyah A.P."/>
            <person name="Susilo A.W."/>
            <person name="Rosmana A."/>
            <person name="McMahon P."/>
            <person name="Junaid M."/>
            <person name="Guest D."/>
            <person name="Kheng T.Y."/>
            <person name="Meinhardt L.W."/>
            <person name="Bailey B.A."/>
        </authorList>
    </citation>
    <scope>NUCLEOTIDE SEQUENCE [LARGE SCALE GENOMIC DNA]</scope>
    <source>
        <strain evidence="3 4">CT2</strain>
    </source>
</reference>
<organism evidence="3 4">
    <name type="scientific">Ceratobasidium theobromae</name>
    <dbReference type="NCBI Taxonomy" id="1582974"/>
    <lineage>
        <taxon>Eukaryota</taxon>
        <taxon>Fungi</taxon>
        <taxon>Dikarya</taxon>
        <taxon>Basidiomycota</taxon>
        <taxon>Agaricomycotina</taxon>
        <taxon>Agaricomycetes</taxon>
        <taxon>Cantharellales</taxon>
        <taxon>Ceratobasidiaceae</taxon>
        <taxon>Ceratobasidium</taxon>
    </lineage>
</organism>
<keyword evidence="1" id="KW-0175">Coiled coil</keyword>